<dbReference type="PANTHER" id="PTHR14113">
    <property type="entry name" value="PICCOLO/BASSOON"/>
    <property type="match status" value="1"/>
</dbReference>
<accession>A0A2J8LGD4</accession>
<evidence type="ECO:0000313" key="3">
    <source>
        <dbReference type="Proteomes" id="UP000236370"/>
    </source>
</evidence>
<dbReference type="InterPro" id="IPR001478">
    <property type="entry name" value="PDZ"/>
</dbReference>
<dbReference type="SUPFAM" id="SSF50156">
    <property type="entry name" value="PDZ domain-like"/>
    <property type="match status" value="1"/>
</dbReference>
<comment type="caution">
    <text evidence="2">The sequence shown here is derived from an EMBL/GenBank/DDBJ whole genome shotgun (WGS) entry which is preliminary data.</text>
</comment>
<dbReference type="Gene3D" id="2.30.42.10">
    <property type="match status" value="1"/>
</dbReference>
<dbReference type="AlphaFoldDB" id="A0A2J8LGD4"/>
<evidence type="ECO:0000259" key="1">
    <source>
        <dbReference type="PROSITE" id="PS50106"/>
    </source>
</evidence>
<gene>
    <name evidence="2" type="ORF">CK820_G0029059</name>
</gene>
<dbReference type="PANTHER" id="PTHR14113:SF6">
    <property type="entry name" value="PROTEIN PICCOLO"/>
    <property type="match status" value="1"/>
</dbReference>
<proteinExistence type="predicted"/>
<protein>
    <submittedName>
        <fullName evidence="2">PCLO isoform 6</fullName>
    </submittedName>
</protein>
<sequence length="45" mass="4595">NGLGIRIVGGKEIPGHSGEIGAYIAKILPGGSAEQTGKLMEAWDC</sequence>
<feature type="domain" description="PDZ" evidence="1">
    <location>
        <begin position="1"/>
        <end position="45"/>
    </location>
</feature>
<reference evidence="2 3" key="1">
    <citation type="submission" date="2017-12" db="EMBL/GenBank/DDBJ databases">
        <title>High-resolution comparative analysis of great ape genomes.</title>
        <authorList>
            <person name="Pollen A."/>
            <person name="Hastie A."/>
            <person name="Hormozdiari F."/>
            <person name="Dougherty M."/>
            <person name="Liu R."/>
            <person name="Chaisson M."/>
            <person name="Hoppe E."/>
            <person name="Hill C."/>
            <person name="Pang A."/>
            <person name="Hillier L."/>
            <person name="Baker C."/>
            <person name="Armstrong J."/>
            <person name="Shendure J."/>
            <person name="Paten B."/>
            <person name="Wilson R."/>
            <person name="Chao H."/>
            <person name="Schneider V."/>
            <person name="Ventura M."/>
            <person name="Kronenberg Z."/>
            <person name="Murali S."/>
            <person name="Gordon D."/>
            <person name="Cantsilieris S."/>
            <person name="Munson K."/>
            <person name="Nelson B."/>
            <person name="Raja A."/>
            <person name="Underwood J."/>
            <person name="Diekhans M."/>
            <person name="Fiddes I."/>
            <person name="Haussler D."/>
            <person name="Eichler E."/>
        </authorList>
    </citation>
    <scope>NUCLEOTIDE SEQUENCE [LARGE SCALE GENOMIC DNA]</scope>
    <source>
        <strain evidence="2">Yerkes chimp pedigree #C0471</strain>
    </source>
</reference>
<evidence type="ECO:0000313" key="2">
    <source>
        <dbReference type="EMBL" id="PNI46326.1"/>
    </source>
</evidence>
<dbReference type="InterPro" id="IPR052098">
    <property type="entry name" value="Presynaptic_Scaffold_Bsn/Pclo"/>
</dbReference>
<organism evidence="2 3">
    <name type="scientific">Pan troglodytes</name>
    <name type="common">Chimpanzee</name>
    <dbReference type="NCBI Taxonomy" id="9598"/>
    <lineage>
        <taxon>Eukaryota</taxon>
        <taxon>Metazoa</taxon>
        <taxon>Chordata</taxon>
        <taxon>Craniata</taxon>
        <taxon>Vertebrata</taxon>
        <taxon>Euteleostomi</taxon>
        <taxon>Mammalia</taxon>
        <taxon>Eutheria</taxon>
        <taxon>Euarchontoglires</taxon>
        <taxon>Primates</taxon>
        <taxon>Haplorrhini</taxon>
        <taxon>Catarrhini</taxon>
        <taxon>Hominidae</taxon>
        <taxon>Pan</taxon>
    </lineage>
</organism>
<dbReference type="Proteomes" id="UP000236370">
    <property type="component" value="Unassembled WGS sequence"/>
</dbReference>
<dbReference type="EMBL" id="NBAG03000292">
    <property type="protein sequence ID" value="PNI46326.1"/>
    <property type="molecule type" value="Genomic_DNA"/>
</dbReference>
<feature type="non-terminal residue" evidence="2">
    <location>
        <position position="1"/>
    </location>
</feature>
<dbReference type="PROSITE" id="PS50106">
    <property type="entry name" value="PDZ"/>
    <property type="match status" value="1"/>
</dbReference>
<name>A0A2J8LGD4_PANTR</name>
<dbReference type="InterPro" id="IPR036034">
    <property type="entry name" value="PDZ_sf"/>
</dbReference>